<dbReference type="OrthoDB" id="10009332at2"/>
<name>A0A554VK51_9FLAO</name>
<sequence>MKYLSIYYQLFNQDLNELNTGFIPKRKYLTFLKQQHPYLFTKYSVQINQKDKDLFSLIRFVETPFYDQEYLTTKNGFAIISPKEVSQDVFAFVLKTLELKSSEISELHVKEEGNIFHFEIIIARCFAKLSEIELCFYYYSVLMWKFLPN</sequence>
<keyword evidence="2" id="KW-1185">Reference proteome</keyword>
<accession>A0A554VK51</accession>
<evidence type="ECO:0000313" key="1">
    <source>
        <dbReference type="EMBL" id="TSE08331.1"/>
    </source>
</evidence>
<dbReference type="Proteomes" id="UP000318833">
    <property type="component" value="Unassembled WGS sequence"/>
</dbReference>
<gene>
    <name evidence="1" type="ORF">FOF46_13115</name>
</gene>
<organism evidence="1 2">
    <name type="scientific">Aquimarina algiphila</name>
    <dbReference type="NCBI Taxonomy" id="2047982"/>
    <lineage>
        <taxon>Bacteria</taxon>
        <taxon>Pseudomonadati</taxon>
        <taxon>Bacteroidota</taxon>
        <taxon>Flavobacteriia</taxon>
        <taxon>Flavobacteriales</taxon>
        <taxon>Flavobacteriaceae</taxon>
        <taxon>Aquimarina</taxon>
    </lineage>
</organism>
<proteinExistence type="predicted"/>
<dbReference type="AlphaFoldDB" id="A0A554VK51"/>
<dbReference type="EMBL" id="VLNR01000024">
    <property type="protein sequence ID" value="TSE08331.1"/>
    <property type="molecule type" value="Genomic_DNA"/>
</dbReference>
<reference evidence="1 2" key="1">
    <citation type="submission" date="2019-07" db="EMBL/GenBank/DDBJ databases">
        <title>The draft genome sequence of Aquimarina algiphila M91.</title>
        <authorList>
            <person name="Meng X."/>
        </authorList>
    </citation>
    <scope>NUCLEOTIDE SEQUENCE [LARGE SCALE GENOMIC DNA]</scope>
    <source>
        <strain evidence="1 2">M91</strain>
    </source>
</reference>
<dbReference type="RefSeq" id="WP_143916745.1">
    <property type="nucleotide sequence ID" value="NZ_CANMIK010000022.1"/>
</dbReference>
<protein>
    <submittedName>
        <fullName evidence="1">Uncharacterized protein</fullName>
    </submittedName>
</protein>
<comment type="caution">
    <text evidence="1">The sequence shown here is derived from an EMBL/GenBank/DDBJ whole genome shotgun (WGS) entry which is preliminary data.</text>
</comment>
<evidence type="ECO:0000313" key="2">
    <source>
        <dbReference type="Proteomes" id="UP000318833"/>
    </source>
</evidence>